<evidence type="ECO:0000256" key="1">
    <source>
        <dbReference type="ARBA" id="ARBA00001231"/>
    </source>
</evidence>
<sequence>MYPRGDPLSRYGATILDADGLRLSAAEKALFRWANPFGFILFGRNIESPDQVRALCDEMRESVGRDAPITIDQEGGRVQRLRGPTWREWLPPLDHITAAGDAAPEAMYLRYRIIADELRRLGIDSNCAPLVDVAGPATHEFLKNRCYGFDPDSVSRIGRAVADGMLDGGVLPVLKHIPGHGRAVVDSHLDLPVVSADTASLATVDFAPFRALNDLPMGMTAHLVYDAIDTRPATTSPVVMRLVREEIGFAGLIMTDDISMKALNGSLSQIAQDSLAAGCDVILHCNGSLNERRDVAEAAGQMSELAQKRAESALAQRRAPDEVDIPALEAKLGALIGGLGHV</sequence>
<dbReference type="GO" id="GO:0009254">
    <property type="term" value="P:peptidoglycan turnover"/>
    <property type="evidence" value="ECO:0007669"/>
    <property type="project" value="TreeGrafter"/>
</dbReference>
<dbReference type="GO" id="GO:0005975">
    <property type="term" value="P:carbohydrate metabolic process"/>
    <property type="evidence" value="ECO:0007669"/>
    <property type="project" value="InterPro"/>
</dbReference>
<dbReference type="AlphaFoldDB" id="A0A1X7BUB0"/>
<evidence type="ECO:0000313" key="7">
    <source>
        <dbReference type="EMBL" id="SMC13212.1"/>
    </source>
</evidence>
<keyword evidence="5 7" id="KW-0326">Glycosidase</keyword>
<dbReference type="PROSITE" id="PS00775">
    <property type="entry name" value="GLYCOSYL_HYDROL_F3"/>
    <property type="match status" value="1"/>
</dbReference>
<dbReference type="EC" id="3.2.1.52" evidence="3"/>
<comment type="catalytic activity">
    <reaction evidence="1">
        <text>Hydrolysis of terminal non-reducing N-acetyl-D-hexosamine residues in N-acetyl-beta-D-hexosaminides.</text>
        <dbReference type="EC" id="3.2.1.52"/>
    </reaction>
</comment>
<dbReference type="RefSeq" id="WP_223413005.1">
    <property type="nucleotide sequence ID" value="NZ_FWXB01000012.1"/>
</dbReference>
<dbReference type="NCBIfam" id="NF003740">
    <property type="entry name" value="PRK05337.1"/>
    <property type="match status" value="1"/>
</dbReference>
<organism evidence="7 8">
    <name type="scientific">Roseovarius aestuarii</name>
    <dbReference type="NCBI Taxonomy" id="475083"/>
    <lineage>
        <taxon>Bacteria</taxon>
        <taxon>Pseudomonadati</taxon>
        <taxon>Pseudomonadota</taxon>
        <taxon>Alphaproteobacteria</taxon>
        <taxon>Rhodobacterales</taxon>
        <taxon>Roseobacteraceae</taxon>
        <taxon>Roseovarius</taxon>
    </lineage>
</organism>
<comment type="similarity">
    <text evidence="2">Belongs to the glycosyl hydrolase 3 family.</text>
</comment>
<evidence type="ECO:0000256" key="3">
    <source>
        <dbReference type="ARBA" id="ARBA00012663"/>
    </source>
</evidence>
<dbReference type="EMBL" id="FWXB01000012">
    <property type="protein sequence ID" value="SMC13212.1"/>
    <property type="molecule type" value="Genomic_DNA"/>
</dbReference>
<dbReference type="InterPro" id="IPR017853">
    <property type="entry name" value="GH"/>
</dbReference>
<feature type="domain" description="Glycoside hydrolase family 3 N-terminal" evidence="6">
    <location>
        <begin position="38"/>
        <end position="308"/>
    </location>
</feature>
<proteinExistence type="inferred from homology"/>
<dbReference type="Proteomes" id="UP000193224">
    <property type="component" value="Unassembled WGS sequence"/>
</dbReference>
<dbReference type="InterPro" id="IPR050226">
    <property type="entry name" value="NagZ_Beta-hexosaminidase"/>
</dbReference>
<dbReference type="SUPFAM" id="SSF51445">
    <property type="entry name" value="(Trans)glycosidases"/>
    <property type="match status" value="1"/>
</dbReference>
<evidence type="ECO:0000259" key="6">
    <source>
        <dbReference type="Pfam" id="PF00933"/>
    </source>
</evidence>
<dbReference type="Gene3D" id="3.20.20.300">
    <property type="entry name" value="Glycoside hydrolase, family 3, N-terminal domain"/>
    <property type="match status" value="1"/>
</dbReference>
<keyword evidence="8" id="KW-1185">Reference proteome</keyword>
<dbReference type="InterPro" id="IPR001764">
    <property type="entry name" value="Glyco_hydro_3_N"/>
</dbReference>
<dbReference type="PANTHER" id="PTHR30480:SF13">
    <property type="entry name" value="BETA-HEXOSAMINIDASE"/>
    <property type="match status" value="1"/>
</dbReference>
<dbReference type="Pfam" id="PF00933">
    <property type="entry name" value="Glyco_hydro_3"/>
    <property type="match status" value="1"/>
</dbReference>
<evidence type="ECO:0000256" key="5">
    <source>
        <dbReference type="ARBA" id="ARBA00023295"/>
    </source>
</evidence>
<dbReference type="InterPro" id="IPR019800">
    <property type="entry name" value="Glyco_hydro_3_AS"/>
</dbReference>
<evidence type="ECO:0000256" key="4">
    <source>
        <dbReference type="ARBA" id="ARBA00022801"/>
    </source>
</evidence>
<protein>
    <recommendedName>
        <fullName evidence="3">beta-N-acetylhexosaminidase</fullName>
        <ecNumber evidence="3">3.2.1.52</ecNumber>
    </recommendedName>
</protein>
<dbReference type="InterPro" id="IPR036962">
    <property type="entry name" value="Glyco_hydro_3_N_sf"/>
</dbReference>
<name>A0A1X7BUB0_9RHOB</name>
<reference evidence="7 8" key="1">
    <citation type="submission" date="2017-03" db="EMBL/GenBank/DDBJ databases">
        <authorList>
            <person name="Afonso C.L."/>
            <person name="Miller P.J."/>
            <person name="Scott M.A."/>
            <person name="Spackman E."/>
            <person name="Goraichik I."/>
            <person name="Dimitrov K.M."/>
            <person name="Suarez D.L."/>
            <person name="Swayne D.E."/>
        </authorList>
    </citation>
    <scope>NUCLEOTIDE SEQUENCE [LARGE SCALE GENOMIC DNA]</scope>
    <source>
        <strain evidence="7 8">CECT 7745</strain>
    </source>
</reference>
<dbReference type="GO" id="GO:0004563">
    <property type="term" value="F:beta-N-acetylhexosaminidase activity"/>
    <property type="evidence" value="ECO:0007669"/>
    <property type="project" value="UniProtKB-EC"/>
</dbReference>
<evidence type="ECO:0000313" key="8">
    <source>
        <dbReference type="Proteomes" id="UP000193224"/>
    </source>
</evidence>
<keyword evidence="4 7" id="KW-0378">Hydrolase</keyword>
<accession>A0A1X7BUB0</accession>
<evidence type="ECO:0000256" key="2">
    <source>
        <dbReference type="ARBA" id="ARBA00005336"/>
    </source>
</evidence>
<dbReference type="PANTHER" id="PTHR30480">
    <property type="entry name" value="BETA-HEXOSAMINIDASE-RELATED"/>
    <property type="match status" value="1"/>
</dbReference>
<gene>
    <name evidence="7" type="primary">nagZ</name>
    <name evidence="7" type="ORF">ROA7745_03053</name>
</gene>